<reference evidence="4" key="1">
    <citation type="submission" date="2022-08" db="EMBL/GenBank/DDBJ databases">
        <authorList>
            <person name="Gutierrez-Valencia J."/>
        </authorList>
    </citation>
    <scope>NUCLEOTIDE SEQUENCE</scope>
</reference>
<feature type="region of interest" description="Disordered" evidence="3">
    <location>
        <begin position="598"/>
        <end position="1027"/>
    </location>
</feature>
<evidence type="ECO:0008006" key="6">
    <source>
        <dbReference type="Google" id="ProtNLM"/>
    </source>
</evidence>
<feature type="compositionally biased region" description="Low complexity" evidence="3">
    <location>
        <begin position="940"/>
        <end position="955"/>
    </location>
</feature>
<gene>
    <name evidence="4" type="ORF">LITE_LOCUS467</name>
</gene>
<keyword evidence="1" id="KW-0677">Repeat</keyword>
<keyword evidence="5" id="KW-1185">Reference proteome</keyword>
<feature type="region of interest" description="Disordered" evidence="3">
    <location>
        <begin position="57"/>
        <end position="104"/>
    </location>
</feature>
<dbReference type="PANTHER" id="PTHR47937:SF2">
    <property type="entry name" value="PENTATRICOPEPTIDE (PPR) REPEAT-CONTAINING PROTEIN, PF01535'-RELATED"/>
    <property type="match status" value="1"/>
</dbReference>
<feature type="repeat" description="PPR" evidence="2">
    <location>
        <begin position="217"/>
        <end position="251"/>
    </location>
</feature>
<feature type="compositionally biased region" description="Polar residues" evidence="3">
    <location>
        <begin position="673"/>
        <end position="750"/>
    </location>
</feature>
<dbReference type="Gene3D" id="1.25.40.10">
    <property type="entry name" value="Tetratricopeptide repeat domain"/>
    <property type="match status" value="5"/>
</dbReference>
<feature type="compositionally biased region" description="Polar residues" evidence="3">
    <location>
        <begin position="655"/>
        <end position="665"/>
    </location>
</feature>
<dbReference type="Pfam" id="PF13812">
    <property type="entry name" value="PPR_3"/>
    <property type="match status" value="1"/>
</dbReference>
<feature type="compositionally biased region" description="Low complexity" evidence="3">
    <location>
        <begin position="867"/>
        <end position="880"/>
    </location>
</feature>
<comment type="caution">
    <text evidence="4">The sequence shown here is derived from an EMBL/GenBank/DDBJ whole genome shotgun (WGS) entry which is preliminary data.</text>
</comment>
<proteinExistence type="predicted"/>
<feature type="repeat" description="PPR" evidence="2">
    <location>
        <begin position="322"/>
        <end position="356"/>
    </location>
</feature>
<evidence type="ECO:0000313" key="4">
    <source>
        <dbReference type="EMBL" id="CAI0375115.1"/>
    </source>
</evidence>
<feature type="compositionally biased region" description="Polar residues" evidence="3">
    <location>
        <begin position="598"/>
        <end position="619"/>
    </location>
</feature>
<dbReference type="FunFam" id="1.25.40.10:FF:000922">
    <property type="entry name" value="Pentatricopeptide repeat-containing protein"/>
    <property type="match status" value="1"/>
</dbReference>
<feature type="compositionally biased region" description="Polar residues" evidence="3">
    <location>
        <begin position="915"/>
        <end position="936"/>
    </location>
</feature>
<dbReference type="SUPFAM" id="SSF48452">
    <property type="entry name" value="TPR-like"/>
    <property type="match status" value="2"/>
</dbReference>
<dbReference type="InterPro" id="IPR002885">
    <property type="entry name" value="PPR_rpt"/>
</dbReference>
<feature type="repeat" description="PPR" evidence="2">
    <location>
        <begin position="181"/>
        <end position="216"/>
    </location>
</feature>
<feature type="repeat" description="PPR" evidence="2">
    <location>
        <begin position="436"/>
        <end position="470"/>
    </location>
</feature>
<feature type="compositionally biased region" description="Low complexity" evidence="3">
    <location>
        <begin position="964"/>
        <end position="978"/>
    </location>
</feature>
<dbReference type="Pfam" id="PF13041">
    <property type="entry name" value="PPR_2"/>
    <property type="match status" value="1"/>
</dbReference>
<feature type="repeat" description="PPR" evidence="2">
    <location>
        <begin position="252"/>
        <end position="282"/>
    </location>
</feature>
<evidence type="ECO:0000256" key="2">
    <source>
        <dbReference type="PROSITE-ProRule" id="PRU00708"/>
    </source>
</evidence>
<feature type="compositionally biased region" description="Polar residues" evidence="3">
    <location>
        <begin position="979"/>
        <end position="1010"/>
    </location>
</feature>
<feature type="repeat" description="PPR" evidence="2">
    <location>
        <begin position="514"/>
        <end position="548"/>
    </location>
</feature>
<evidence type="ECO:0000256" key="1">
    <source>
        <dbReference type="ARBA" id="ARBA00022737"/>
    </source>
</evidence>
<organism evidence="4 5">
    <name type="scientific">Linum tenue</name>
    <dbReference type="NCBI Taxonomy" id="586396"/>
    <lineage>
        <taxon>Eukaryota</taxon>
        <taxon>Viridiplantae</taxon>
        <taxon>Streptophyta</taxon>
        <taxon>Embryophyta</taxon>
        <taxon>Tracheophyta</taxon>
        <taxon>Spermatophyta</taxon>
        <taxon>Magnoliopsida</taxon>
        <taxon>eudicotyledons</taxon>
        <taxon>Gunneridae</taxon>
        <taxon>Pentapetalae</taxon>
        <taxon>rosids</taxon>
        <taxon>fabids</taxon>
        <taxon>Malpighiales</taxon>
        <taxon>Linaceae</taxon>
        <taxon>Linum</taxon>
    </lineage>
</organism>
<dbReference type="PROSITE" id="PS51375">
    <property type="entry name" value="PPR"/>
    <property type="match status" value="6"/>
</dbReference>
<dbReference type="AlphaFoldDB" id="A0AAV0GQ24"/>
<dbReference type="InterPro" id="IPR052308">
    <property type="entry name" value="PPR_domain-containing"/>
</dbReference>
<sequence length="1131" mass="124578">MYLYRLLRRPSSSYTFPAAGAQPLIRALHHLSSPPAISPQLGTPAAQHSIPSRRTFAFSSAEEAAAERRRRKRRLRIEPPLHALQRNPNPPPRDPNAPRLPDTTSALVGPRLSLHNKVQSLIRAFDLDAASYLARTSIFSRTRPTVFTCNAIIAAMYRAKRYDDAIALFKYFYEQNDVVPNVVSYNNLINAYCDQGRVDTGLEVYRHIIENAPFSPSPVTYRHLTKGLIDVGRIEEAVDMLREMLTRGHGADSLVFNNVIKGFLELGNLDKANEFFDELKQRCLVYDGVVSATFMDWWFKQGNDSEAMESYRSLKLKKFRMVPATCNVLLEVLLRYGKKEAALELFEEMLDNHTPPTFQAVDAETFNLMVNECFKEGKFAEAVDTFTKAGTNPKSRPFTMTVPGFNNIIMRFAENGMMTEAEQYFTTLMSRSLAPDVTSFKILIEAYLKLERFDDALRIFDRMVESGLWVVASFGTRVFSELIKNGKAVESAKIMINLGMKTAERMADRDIKPDHMVYDAVVRGLCDAGELDGSRDVLDQMMAFGVGLHPSLKEFALKAFEDAGRGEEIKKLLDENQYRNTSRPPPFMAKQLQSPFGASQFASEQQSLEPSSVGGQSILGQPRYQQGGFPAPSSSYNSPGQPVSGTFGTTGQQTSYASQPPSSVSAMGAQIVSPHSTTGQQPPVSNASEQPLWSSGVEGQQSSWSPHVQRQQSSSWSLPGQGQPPAWSSPTQVQQTSWSATAQGQQPSSWSLPGQGQPPSRSSPSQVQQTSWSATAQGQGQPPSWSSPTQVQQKSWSATAQGQQPSSRSLPGQEQPPSWSSPTQVQQTSWSATAQGQGQPPSWSSPTQVQQKSWSATAQGQQPLSRSLPGQGQPPSWSSPTQVQQTSWSATTQGQQPSSWSSPGQGQGQPASWSTPAQGQLSSSPPVQGQHLSWSSPIEGLKSSSQSSHTGGPSSYWSSPDAGQQQQSSWSSPRQQSSGTPDTASTYEYASSQSARRNSEYGSSFNSSPAAGNHHPHGHSHLSGQDRWQDNQHRVRACLIQWRDNSRMGSQRLLGAIRNHLNGKPATKPLDSLARQDETNGKIINNLIQRRGNNRVDPRRLQRMVIRSQQLHGKTTTSVPQLDSLVQMTVL</sequence>
<dbReference type="InterPro" id="IPR011990">
    <property type="entry name" value="TPR-like_helical_dom_sf"/>
</dbReference>
<feature type="compositionally biased region" description="Polar residues" evidence="3">
    <location>
        <begin position="770"/>
        <end position="865"/>
    </location>
</feature>
<feature type="compositionally biased region" description="Polar residues" evidence="3">
    <location>
        <begin position="632"/>
        <end position="644"/>
    </location>
</feature>
<feature type="compositionally biased region" description="Polar residues" evidence="3">
    <location>
        <begin position="881"/>
        <end position="892"/>
    </location>
</feature>
<dbReference type="PANTHER" id="PTHR47937">
    <property type="entry name" value="PLASTID TRANSCRIPTIONALLY ACTIVE CHROMOSOME 2-LIKE PROTEIN"/>
    <property type="match status" value="1"/>
</dbReference>
<feature type="compositionally biased region" description="Low complexity" evidence="3">
    <location>
        <begin position="645"/>
        <end position="654"/>
    </location>
</feature>
<dbReference type="Proteomes" id="UP001154282">
    <property type="component" value="Unassembled WGS sequence"/>
</dbReference>
<feature type="compositionally biased region" description="Low complexity" evidence="3">
    <location>
        <begin position="751"/>
        <end position="769"/>
    </location>
</feature>
<evidence type="ECO:0000256" key="3">
    <source>
        <dbReference type="SAM" id="MobiDB-lite"/>
    </source>
</evidence>
<dbReference type="Pfam" id="PF01535">
    <property type="entry name" value="PPR"/>
    <property type="match status" value="5"/>
</dbReference>
<dbReference type="NCBIfam" id="TIGR00756">
    <property type="entry name" value="PPR"/>
    <property type="match status" value="7"/>
</dbReference>
<evidence type="ECO:0000313" key="5">
    <source>
        <dbReference type="Proteomes" id="UP001154282"/>
    </source>
</evidence>
<dbReference type="EMBL" id="CAMGYJ010000002">
    <property type="protein sequence ID" value="CAI0375115.1"/>
    <property type="molecule type" value="Genomic_DNA"/>
</dbReference>
<name>A0AAV0GQ24_9ROSI</name>
<accession>A0AAV0GQ24</accession>
<protein>
    <recommendedName>
        <fullName evidence="6">Pentatricopeptide repeat-containing protein</fullName>
    </recommendedName>
</protein>
<feature type="compositionally biased region" description="Low complexity" evidence="3">
    <location>
        <begin position="893"/>
        <end position="914"/>
    </location>
</feature>
<dbReference type="GO" id="GO:0009793">
    <property type="term" value="P:embryo development ending in seed dormancy"/>
    <property type="evidence" value="ECO:0007669"/>
    <property type="project" value="UniProtKB-ARBA"/>
</dbReference>